<dbReference type="FunFam" id="3.40.50.10860:FF:000006">
    <property type="entry name" value="Shikimate dehydrogenase (NADP(+))"/>
    <property type="match status" value="1"/>
</dbReference>
<reference evidence="7 8" key="1">
    <citation type="submission" date="2019-05" db="EMBL/GenBank/DDBJ databases">
        <authorList>
            <consortium name="Pathogen Informatics"/>
        </authorList>
    </citation>
    <scope>NUCLEOTIDE SEQUENCE [LARGE SCALE GENOMIC DNA]</scope>
    <source>
        <strain evidence="7 8">NCTC12971</strain>
    </source>
</reference>
<name>A0A4U9HTU5_SERRU</name>
<dbReference type="Proteomes" id="UP000307968">
    <property type="component" value="Chromosome"/>
</dbReference>
<feature type="domain" description="Shikimate dehydrogenase substrate binding N-terminal" evidence="6">
    <location>
        <begin position="6"/>
        <end position="88"/>
    </location>
</feature>
<evidence type="ECO:0000256" key="2">
    <source>
        <dbReference type="ARBA" id="ARBA00022605"/>
    </source>
</evidence>
<sequence length="124" mass="13321">MEPFVVFGNPIAHSKSPRIHALFAEQTGIEHLYGTVLAPLDGFAASLQAFIEAGGRGANVTVPFKEQAYRLANELTERAQMAGAVNTLKIQADGQLLGDNTDGIGLLSDLERQRLIAPAIAFCW</sequence>
<dbReference type="GO" id="GO:0009423">
    <property type="term" value="P:chorismate biosynthetic process"/>
    <property type="evidence" value="ECO:0007669"/>
    <property type="project" value="TreeGrafter"/>
</dbReference>
<dbReference type="InterPro" id="IPR013708">
    <property type="entry name" value="Shikimate_DH-bd_N"/>
</dbReference>
<protein>
    <submittedName>
        <fullName evidence="7">Shikimate dehydrogenase</fullName>
        <ecNumber evidence="7">1.1.1.25</ecNumber>
    </submittedName>
</protein>
<dbReference type="InterPro" id="IPR022893">
    <property type="entry name" value="Shikimate_DH_fam"/>
</dbReference>
<gene>
    <name evidence="7" type="primary">aroE_2</name>
    <name evidence="7" type="ORF">NCTC12971_05386</name>
</gene>
<dbReference type="GO" id="GO:0019632">
    <property type="term" value="P:shikimate metabolic process"/>
    <property type="evidence" value="ECO:0007669"/>
    <property type="project" value="TreeGrafter"/>
</dbReference>
<dbReference type="EC" id="1.1.1.25" evidence="7"/>
<dbReference type="EMBL" id="LR590463">
    <property type="protein sequence ID" value="VTP67972.1"/>
    <property type="molecule type" value="Genomic_DNA"/>
</dbReference>
<dbReference type="GO" id="GO:0050661">
    <property type="term" value="F:NADP binding"/>
    <property type="evidence" value="ECO:0007669"/>
    <property type="project" value="TreeGrafter"/>
</dbReference>
<dbReference type="AlphaFoldDB" id="A0A4U9HTU5"/>
<dbReference type="Gene3D" id="3.40.50.10860">
    <property type="entry name" value="Leucine Dehydrogenase, chain A, domain 1"/>
    <property type="match status" value="1"/>
</dbReference>
<dbReference type="GO" id="GO:0005829">
    <property type="term" value="C:cytosol"/>
    <property type="evidence" value="ECO:0007669"/>
    <property type="project" value="TreeGrafter"/>
</dbReference>
<comment type="pathway">
    <text evidence="1">Metabolic intermediate biosynthesis; chorismate biosynthesis; chorismate from D-erythrose 4-phosphate and phosphoenolpyruvate: step 4/7.</text>
</comment>
<keyword evidence="5" id="KW-0057">Aromatic amino acid biosynthesis</keyword>
<accession>A0A4U9HTU5</accession>
<evidence type="ECO:0000256" key="4">
    <source>
        <dbReference type="ARBA" id="ARBA00023002"/>
    </source>
</evidence>
<dbReference type="PANTHER" id="PTHR21089:SF1">
    <property type="entry name" value="BIFUNCTIONAL 3-DEHYDROQUINATE DEHYDRATASE_SHIKIMATE DEHYDROGENASE, CHLOROPLASTIC"/>
    <property type="match status" value="1"/>
</dbReference>
<dbReference type="GO" id="GO:0008652">
    <property type="term" value="P:amino acid biosynthetic process"/>
    <property type="evidence" value="ECO:0007669"/>
    <property type="project" value="UniProtKB-KW"/>
</dbReference>
<dbReference type="Pfam" id="PF08501">
    <property type="entry name" value="Shikimate_dh_N"/>
    <property type="match status" value="1"/>
</dbReference>
<evidence type="ECO:0000256" key="1">
    <source>
        <dbReference type="ARBA" id="ARBA00004871"/>
    </source>
</evidence>
<dbReference type="GO" id="GO:0004764">
    <property type="term" value="F:shikimate 3-dehydrogenase (NADP+) activity"/>
    <property type="evidence" value="ECO:0007669"/>
    <property type="project" value="UniProtKB-EC"/>
</dbReference>
<evidence type="ECO:0000256" key="5">
    <source>
        <dbReference type="ARBA" id="ARBA00023141"/>
    </source>
</evidence>
<dbReference type="PANTHER" id="PTHR21089">
    <property type="entry name" value="SHIKIMATE DEHYDROGENASE"/>
    <property type="match status" value="1"/>
</dbReference>
<evidence type="ECO:0000256" key="3">
    <source>
        <dbReference type="ARBA" id="ARBA00022857"/>
    </source>
</evidence>
<evidence type="ECO:0000313" key="7">
    <source>
        <dbReference type="EMBL" id="VTP67972.1"/>
    </source>
</evidence>
<evidence type="ECO:0000313" key="8">
    <source>
        <dbReference type="Proteomes" id="UP000307968"/>
    </source>
</evidence>
<evidence type="ECO:0000259" key="6">
    <source>
        <dbReference type="Pfam" id="PF08501"/>
    </source>
</evidence>
<keyword evidence="2" id="KW-0028">Amino-acid biosynthesis</keyword>
<keyword evidence="3" id="KW-0521">NADP</keyword>
<dbReference type="GO" id="GO:0009073">
    <property type="term" value="P:aromatic amino acid family biosynthetic process"/>
    <property type="evidence" value="ECO:0007669"/>
    <property type="project" value="UniProtKB-KW"/>
</dbReference>
<keyword evidence="4 7" id="KW-0560">Oxidoreductase</keyword>
<organism evidence="7 8">
    <name type="scientific">Serratia rubidaea</name>
    <name type="common">Serratia marinorubra</name>
    <dbReference type="NCBI Taxonomy" id="61652"/>
    <lineage>
        <taxon>Bacteria</taxon>
        <taxon>Pseudomonadati</taxon>
        <taxon>Pseudomonadota</taxon>
        <taxon>Gammaproteobacteria</taxon>
        <taxon>Enterobacterales</taxon>
        <taxon>Yersiniaceae</taxon>
        <taxon>Serratia</taxon>
    </lineage>
</organism>
<dbReference type="InterPro" id="IPR046346">
    <property type="entry name" value="Aminoacid_DH-like_N_sf"/>
</dbReference>
<proteinExistence type="predicted"/>
<dbReference type="SUPFAM" id="SSF53223">
    <property type="entry name" value="Aminoacid dehydrogenase-like, N-terminal domain"/>
    <property type="match status" value="1"/>
</dbReference>